<dbReference type="InterPro" id="IPR029063">
    <property type="entry name" value="SAM-dependent_MTases_sf"/>
</dbReference>
<dbReference type="OrthoDB" id="5525831at2"/>
<dbReference type="STRING" id="391625.PPSIR1_31978"/>
<comment type="caution">
    <text evidence="1">The sequence shown here is derived from an EMBL/GenBank/DDBJ whole genome shotgun (WGS) entry which is preliminary data.</text>
</comment>
<dbReference type="PANTHER" id="PTHR20974:SF0">
    <property type="entry name" value="UPF0585 PROTEIN CG18661"/>
    <property type="match status" value="1"/>
</dbReference>
<dbReference type="InterPro" id="IPR010342">
    <property type="entry name" value="DUF938"/>
</dbReference>
<dbReference type="RefSeq" id="WP_006971062.1">
    <property type="nucleotide sequence ID" value="NZ_ABCS01000016.1"/>
</dbReference>
<accession>A6G2W3</accession>
<dbReference type="EMBL" id="ABCS01000016">
    <property type="protein sequence ID" value="EDM79813.1"/>
    <property type="molecule type" value="Genomic_DNA"/>
</dbReference>
<dbReference type="AlphaFoldDB" id="A6G2W3"/>
<dbReference type="Gene3D" id="3.40.50.150">
    <property type="entry name" value="Vaccinia Virus protein VP39"/>
    <property type="match status" value="1"/>
</dbReference>
<evidence type="ECO:0000313" key="2">
    <source>
        <dbReference type="Proteomes" id="UP000005801"/>
    </source>
</evidence>
<gene>
    <name evidence="1" type="ORF">PPSIR1_31978</name>
</gene>
<dbReference type="Pfam" id="PF06080">
    <property type="entry name" value="DUF938"/>
    <property type="match status" value="1"/>
</dbReference>
<dbReference type="Proteomes" id="UP000005801">
    <property type="component" value="Unassembled WGS sequence"/>
</dbReference>
<protein>
    <recommendedName>
        <fullName evidence="3">SAM-dependent methyltransferase</fullName>
    </recommendedName>
</protein>
<keyword evidence="2" id="KW-1185">Reference proteome</keyword>
<proteinExistence type="predicted"/>
<name>A6G2W3_9BACT</name>
<sequence length="206" mass="22376">MTEDARQNYPATQRNREPILAVLREVLPQTTTVLEVASGSGQHAHFFASSVPTWTWQPSDYDRELFDSVAAWTAGMANVRAPVFVDATAATWPESLADASIQAIYCANMIHIAPWEACLGLIAGAGSLLSRAGAPLVLYGPFMRDGKHTAPSNEAFDARLKSRDPRWGVRDLAVISTHAAKSGLVLDRVIEMPANNLTVVFRVKSS</sequence>
<organism evidence="1 2">
    <name type="scientific">Plesiocystis pacifica SIR-1</name>
    <dbReference type="NCBI Taxonomy" id="391625"/>
    <lineage>
        <taxon>Bacteria</taxon>
        <taxon>Pseudomonadati</taxon>
        <taxon>Myxococcota</taxon>
        <taxon>Polyangia</taxon>
        <taxon>Nannocystales</taxon>
        <taxon>Nannocystaceae</taxon>
        <taxon>Plesiocystis</taxon>
    </lineage>
</organism>
<dbReference type="eggNOG" id="COG2813">
    <property type="taxonomic scope" value="Bacteria"/>
</dbReference>
<evidence type="ECO:0000313" key="1">
    <source>
        <dbReference type="EMBL" id="EDM79813.1"/>
    </source>
</evidence>
<evidence type="ECO:0008006" key="3">
    <source>
        <dbReference type="Google" id="ProtNLM"/>
    </source>
</evidence>
<dbReference type="SUPFAM" id="SSF53335">
    <property type="entry name" value="S-adenosyl-L-methionine-dependent methyltransferases"/>
    <property type="match status" value="1"/>
</dbReference>
<reference evidence="1 2" key="1">
    <citation type="submission" date="2007-06" db="EMBL/GenBank/DDBJ databases">
        <authorList>
            <person name="Shimkets L."/>
            <person name="Ferriera S."/>
            <person name="Johnson J."/>
            <person name="Kravitz S."/>
            <person name="Beeson K."/>
            <person name="Sutton G."/>
            <person name="Rogers Y.-H."/>
            <person name="Friedman R."/>
            <person name="Frazier M."/>
            <person name="Venter J.C."/>
        </authorList>
    </citation>
    <scope>NUCLEOTIDE SEQUENCE [LARGE SCALE GENOMIC DNA]</scope>
    <source>
        <strain evidence="1 2">SIR-1</strain>
    </source>
</reference>
<dbReference type="PANTHER" id="PTHR20974">
    <property type="entry name" value="UPF0585 PROTEIN CG18661"/>
    <property type="match status" value="1"/>
</dbReference>